<dbReference type="InterPro" id="IPR015943">
    <property type="entry name" value="WD40/YVTN_repeat-like_dom_sf"/>
</dbReference>
<dbReference type="CDD" id="cd00200">
    <property type="entry name" value="WD40"/>
    <property type="match status" value="1"/>
</dbReference>
<dbReference type="InterPro" id="IPR036322">
    <property type="entry name" value="WD40_repeat_dom_sf"/>
</dbReference>
<dbReference type="PROSITE" id="PS50082">
    <property type="entry name" value="WD_REPEATS_2"/>
    <property type="match status" value="5"/>
</dbReference>
<feature type="repeat" description="WD" evidence="3">
    <location>
        <begin position="216"/>
        <end position="246"/>
    </location>
</feature>
<feature type="repeat" description="WD" evidence="3">
    <location>
        <begin position="339"/>
        <end position="380"/>
    </location>
</feature>
<keyword evidence="1 3" id="KW-0853">WD repeat</keyword>
<dbReference type="SMART" id="SM00320">
    <property type="entry name" value="WD40"/>
    <property type="match status" value="7"/>
</dbReference>
<feature type="repeat" description="WD" evidence="3">
    <location>
        <begin position="474"/>
        <end position="503"/>
    </location>
</feature>
<evidence type="ECO:0000313" key="5">
    <source>
        <dbReference type="Proteomes" id="UP001153076"/>
    </source>
</evidence>
<dbReference type="AlphaFoldDB" id="A0A9Q1KAU1"/>
<evidence type="ECO:0000256" key="3">
    <source>
        <dbReference type="PROSITE-ProRule" id="PRU00221"/>
    </source>
</evidence>
<keyword evidence="5" id="KW-1185">Reference proteome</keyword>
<name>A0A9Q1KAU1_9CARY</name>
<evidence type="ECO:0000256" key="1">
    <source>
        <dbReference type="ARBA" id="ARBA00022574"/>
    </source>
</evidence>
<reference evidence="4" key="1">
    <citation type="submission" date="2022-04" db="EMBL/GenBank/DDBJ databases">
        <title>Carnegiea gigantea Genome sequencing and assembly v2.</title>
        <authorList>
            <person name="Copetti D."/>
            <person name="Sanderson M.J."/>
            <person name="Burquez A."/>
            <person name="Wojciechowski M.F."/>
        </authorList>
    </citation>
    <scope>NUCLEOTIDE SEQUENCE</scope>
    <source>
        <strain evidence="4">SGP5-SGP5p</strain>
        <tissue evidence="4">Aerial part</tissue>
    </source>
</reference>
<dbReference type="PROSITE" id="PS50294">
    <property type="entry name" value="WD_REPEATS_REGION"/>
    <property type="match status" value="3"/>
</dbReference>
<keyword evidence="2" id="KW-0677">Repeat</keyword>
<dbReference type="Proteomes" id="UP001153076">
    <property type="component" value="Unassembled WGS sequence"/>
</dbReference>
<dbReference type="InterPro" id="IPR001680">
    <property type="entry name" value="WD40_rpt"/>
</dbReference>
<evidence type="ECO:0000256" key="2">
    <source>
        <dbReference type="ARBA" id="ARBA00022737"/>
    </source>
</evidence>
<dbReference type="InterPro" id="IPR020472">
    <property type="entry name" value="WD40_PAC1"/>
</dbReference>
<dbReference type="EMBL" id="JAKOGI010000217">
    <property type="protein sequence ID" value="KAJ8439488.1"/>
    <property type="molecule type" value="Genomic_DNA"/>
</dbReference>
<dbReference type="OrthoDB" id="674604at2759"/>
<dbReference type="InterPro" id="IPR045182">
    <property type="entry name" value="JINGUBANG-like"/>
</dbReference>
<sequence>MSIITKTWISMLLGEDPRWKSMDESMKQAISGNYMFTMQIFYSTIEQEERELRIPIMDKANLLVRYSSAEREDKKSCTYDNESKMASPFSLPPEAQLYGAQGHKGKCVFALVYPGGVLDGTFRDNEVSVLLALGGDVISAEVENGLYEVAFRGASHCAGEENQSHSYYFRSGYSSCSSSSSLSSQKSFQSLPSLSLSTQQLDQQPSTVYYQCVSTLKGHTSYVFNLVLSGKQLYSGSHNDEIRVWSRELTTHHQNEAHNNGNLVATANGAVKSLAVLGDKLFSAHQDHKIRVWKIDNNHEGHHKKCQCIATLPTMNDRFLKLFSTKNYVQVRRHKSCTWVHHVDTVSALALSRDGSLLYSASWDRTFKVWQTSDFRCLESVANAHDDAINALILSKDGHVYTGSADKTINVWKKHHGQRKHTLVTMLQKHKSAVNALALSSDESVLYSGACDRSILVWERVSNGGGNMVAVGALRGHSKAILCLTVVSDMLCSGSADKTIRIWRRSSGLDKSHVCLAVLEGHVKPVKCLTAAVDTKNSHSSSGSSYLIYSGSLDCDIKVWRVWIPQL</sequence>
<organism evidence="4 5">
    <name type="scientific">Carnegiea gigantea</name>
    <dbReference type="NCBI Taxonomy" id="171969"/>
    <lineage>
        <taxon>Eukaryota</taxon>
        <taxon>Viridiplantae</taxon>
        <taxon>Streptophyta</taxon>
        <taxon>Embryophyta</taxon>
        <taxon>Tracheophyta</taxon>
        <taxon>Spermatophyta</taxon>
        <taxon>Magnoliopsida</taxon>
        <taxon>eudicotyledons</taxon>
        <taxon>Gunneridae</taxon>
        <taxon>Pentapetalae</taxon>
        <taxon>Caryophyllales</taxon>
        <taxon>Cactineae</taxon>
        <taxon>Cactaceae</taxon>
        <taxon>Cactoideae</taxon>
        <taxon>Echinocereeae</taxon>
        <taxon>Carnegiea</taxon>
    </lineage>
</organism>
<dbReference type="PANTHER" id="PTHR22844">
    <property type="entry name" value="F-BOX AND WD40 DOMAIN PROTEIN"/>
    <property type="match status" value="1"/>
</dbReference>
<dbReference type="Gene3D" id="2.130.10.10">
    <property type="entry name" value="YVTN repeat-like/Quinoprotein amine dehydrogenase"/>
    <property type="match status" value="2"/>
</dbReference>
<evidence type="ECO:0000313" key="4">
    <source>
        <dbReference type="EMBL" id="KAJ8439488.1"/>
    </source>
</evidence>
<feature type="repeat" description="WD" evidence="3">
    <location>
        <begin position="382"/>
        <end position="422"/>
    </location>
</feature>
<gene>
    <name evidence="4" type="ORF">Cgig2_007005</name>
</gene>
<dbReference type="SUPFAM" id="SSF50978">
    <property type="entry name" value="WD40 repeat-like"/>
    <property type="match status" value="1"/>
</dbReference>
<protein>
    <submittedName>
        <fullName evidence="4">Uncharacterized protein</fullName>
    </submittedName>
</protein>
<comment type="caution">
    <text evidence="4">The sequence shown here is derived from an EMBL/GenBank/DDBJ whole genome shotgun (WGS) entry which is preliminary data.</text>
</comment>
<dbReference type="PRINTS" id="PR00320">
    <property type="entry name" value="GPROTEINBRPT"/>
</dbReference>
<dbReference type="PANTHER" id="PTHR22844:SF387">
    <property type="entry name" value="F3I6.5 PROTEIN"/>
    <property type="match status" value="1"/>
</dbReference>
<feature type="repeat" description="WD" evidence="3">
    <location>
        <begin position="427"/>
        <end position="459"/>
    </location>
</feature>
<accession>A0A9Q1KAU1</accession>
<proteinExistence type="predicted"/>
<dbReference type="Pfam" id="PF00400">
    <property type="entry name" value="WD40"/>
    <property type="match status" value="6"/>
</dbReference>